<keyword evidence="2" id="KW-0812">Transmembrane</keyword>
<evidence type="ECO:0000256" key="1">
    <source>
        <dbReference type="SAM" id="MobiDB-lite"/>
    </source>
</evidence>
<sequence>MRQPSESTALRPDTADDARRPSFDMHVVDMRDVKLDEEQPLERKHRSEERPKATLRDRFAGFPWKPFWIISSLPLALVPIVLLAALAEIASTGYIQNRPCYPNGLWSEAPGATWRIMDSSYFFTPNLSFGSMSFTAAKIIDISWDLCAGRGGQILLAWVNYRVFNEWLLYHMELHQTSYKMYTAVAFQTTSMSTLGVLAKEFLAFGETSWRRFFRWLGILCMLLSTLYVLSFPTLMGALTGYITTSEAYIEDSSNNLIEFSKFSGVQWIIWDSDRMGKNYTKPLIAAEADSGLVKAIDICKTPFLNRSRSYSRNADYQRTSDPKAFLSTDPTLHMPLGPPTLNITWFGNGTQAYSPHLHYLYYSYDGRQGDPIHVQWLLSHGSCKPSDTYQWGFSYIFLFMVSIFNFVWSCIMIGMWFDTSRASRMYKSGRRPGLLKSILDISDAMKEELGEGADALEEEELRKALRGSGGVLVVSKGELKVTRTGTGGRKRGWRRNLTKGSTF</sequence>
<feature type="compositionally biased region" description="Basic residues" evidence="1">
    <location>
        <begin position="489"/>
        <end position="498"/>
    </location>
</feature>
<organism evidence="3 4">
    <name type="scientific">Lophiostoma macrostomum CBS 122681</name>
    <dbReference type="NCBI Taxonomy" id="1314788"/>
    <lineage>
        <taxon>Eukaryota</taxon>
        <taxon>Fungi</taxon>
        <taxon>Dikarya</taxon>
        <taxon>Ascomycota</taxon>
        <taxon>Pezizomycotina</taxon>
        <taxon>Dothideomycetes</taxon>
        <taxon>Pleosporomycetidae</taxon>
        <taxon>Pleosporales</taxon>
        <taxon>Lophiostomataceae</taxon>
        <taxon>Lophiostoma</taxon>
    </lineage>
</organism>
<name>A0A6A6SMS8_9PLEO</name>
<protein>
    <submittedName>
        <fullName evidence="3">Uncharacterized protein</fullName>
    </submittedName>
</protein>
<feature type="compositionally biased region" description="Basic and acidic residues" evidence="1">
    <location>
        <begin position="13"/>
        <end position="22"/>
    </location>
</feature>
<dbReference type="AlphaFoldDB" id="A0A6A6SMS8"/>
<proteinExistence type="predicted"/>
<feature type="transmembrane region" description="Helical" evidence="2">
    <location>
        <begin position="396"/>
        <end position="418"/>
    </location>
</feature>
<reference evidence="3" key="1">
    <citation type="journal article" date="2020" name="Stud. Mycol.">
        <title>101 Dothideomycetes genomes: a test case for predicting lifestyles and emergence of pathogens.</title>
        <authorList>
            <person name="Haridas S."/>
            <person name="Albert R."/>
            <person name="Binder M."/>
            <person name="Bloem J."/>
            <person name="Labutti K."/>
            <person name="Salamov A."/>
            <person name="Andreopoulos B."/>
            <person name="Baker S."/>
            <person name="Barry K."/>
            <person name="Bills G."/>
            <person name="Bluhm B."/>
            <person name="Cannon C."/>
            <person name="Castanera R."/>
            <person name="Culley D."/>
            <person name="Daum C."/>
            <person name="Ezra D."/>
            <person name="Gonzalez J."/>
            <person name="Henrissat B."/>
            <person name="Kuo A."/>
            <person name="Liang C."/>
            <person name="Lipzen A."/>
            <person name="Lutzoni F."/>
            <person name="Magnuson J."/>
            <person name="Mondo S."/>
            <person name="Nolan M."/>
            <person name="Ohm R."/>
            <person name="Pangilinan J."/>
            <person name="Park H.-J."/>
            <person name="Ramirez L."/>
            <person name="Alfaro M."/>
            <person name="Sun H."/>
            <person name="Tritt A."/>
            <person name="Yoshinaga Y."/>
            <person name="Zwiers L.-H."/>
            <person name="Turgeon B."/>
            <person name="Goodwin S."/>
            <person name="Spatafora J."/>
            <person name="Crous P."/>
            <person name="Grigoriev I."/>
        </authorList>
    </citation>
    <scope>NUCLEOTIDE SEQUENCE</scope>
    <source>
        <strain evidence="3">CBS 122681</strain>
    </source>
</reference>
<evidence type="ECO:0000256" key="2">
    <source>
        <dbReference type="SAM" id="Phobius"/>
    </source>
</evidence>
<feature type="transmembrane region" description="Helical" evidence="2">
    <location>
        <begin position="67"/>
        <end position="89"/>
    </location>
</feature>
<gene>
    <name evidence="3" type="ORF">K491DRAFT_669993</name>
</gene>
<feature type="region of interest" description="Disordered" evidence="1">
    <location>
        <begin position="484"/>
        <end position="504"/>
    </location>
</feature>
<evidence type="ECO:0000313" key="4">
    <source>
        <dbReference type="Proteomes" id="UP000799324"/>
    </source>
</evidence>
<keyword evidence="4" id="KW-1185">Reference proteome</keyword>
<feature type="transmembrane region" description="Helical" evidence="2">
    <location>
        <begin position="213"/>
        <end position="232"/>
    </location>
</feature>
<accession>A0A6A6SMS8</accession>
<keyword evidence="2" id="KW-0472">Membrane</keyword>
<dbReference type="Proteomes" id="UP000799324">
    <property type="component" value="Unassembled WGS sequence"/>
</dbReference>
<dbReference type="EMBL" id="MU004521">
    <property type="protein sequence ID" value="KAF2648792.1"/>
    <property type="molecule type" value="Genomic_DNA"/>
</dbReference>
<evidence type="ECO:0000313" key="3">
    <source>
        <dbReference type="EMBL" id="KAF2648792.1"/>
    </source>
</evidence>
<feature type="region of interest" description="Disordered" evidence="1">
    <location>
        <begin position="1"/>
        <end position="22"/>
    </location>
</feature>
<keyword evidence="2" id="KW-1133">Transmembrane helix</keyword>
<dbReference type="OrthoDB" id="3903561at2759"/>